<feature type="transmembrane region" description="Helical" evidence="7">
    <location>
        <begin position="90"/>
        <end position="109"/>
    </location>
</feature>
<keyword evidence="3" id="KW-1003">Cell membrane</keyword>
<evidence type="ECO:0000259" key="8">
    <source>
        <dbReference type="PROSITE" id="PS50850"/>
    </source>
</evidence>
<dbReference type="InterPro" id="IPR020846">
    <property type="entry name" value="MFS_dom"/>
</dbReference>
<proteinExistence type="predicted"/>
<dbReference type="PANTHER" id="PTHR23501:SF1">
    <property type="entry name" value="TRANSPORT PROTEIN HSRA-RELATED"/>
    <property type="match status" value="1"/>
</dbReference>
<dbReference type="EMBL" id="JAPHNL010000263">
    <property type="protein sequence ID" value="MCX3062188.1"/>
    <property type="molecule type" value="Genomic_DNA"/>
</dbReference>
<keyword evidence="2" id="KW-0813">Transport</keyword>
<accession>A0ABT3U1X0</accession>
<evidence type="ECO:0000256" key="7">
    <source>
        <dbReference type="SAM" id="Phobius"/>
    </source>
</evidence>
<evidence type="ECO:0000313" key="10">
    <source>
        <dbReference type="Proteomes" id="UP001163064"/>
    </source>
</evidence>
<feature type="transmembrane region" description="Helical" evidence="7">
    <location>
        <begin position="227"/>
        <end position="245"/>
    </location>
</feature>
<feature type="transmembrane region" description="Helical" evidence="7">
    <location>
        <begin position="257"/>
        <end position="274"/>
    </location>
</feature>
<dbReference type="InterPro" id="IPR004638">
    <property type="entry name" value="EmrB-like"/>
</dbReference>
<feature type="transmembrane region" description="Helical" evidence="7">
    <location>
        <begin position="473"/>
        <end position="499"/>
    </location>
</feature>
<gene>
    <name evidence="9" type="ORF">OFY01_20970</name>
</gene>
<sequence>MATENSHGAHPPGDDRLGRDVWIPAMVVVAGLIMAILDTTIVNVALDTLGRDLDTPLATVQWVTTGYLLALAVVIPVSGWSMDRFGARRVWMASIALFVCGSALAGLAWNITALIVFRILQGMGGGMLQPVGQAILVRAAGPHRIGRVMSVIGVPMLLGPVLGPVLGGWLVQDVGWRWIFYVNVPIGAAALLLAWRLLPRAAAARRAGDAAGPGGAAPAGRLDVRGAVLLSVGLALLVYGLSTAGRSGGFIGWDTDSWIAAGLVLITAFCLHSVRKGPDAVIDVGLYGDRTFTAASITGFVIGMALFGGMLLLPLYYQVVRGEGALTAGLLLAPQGLGAAMAMPVAGRLTDRLGAGRVVPVGLTLALLGTFAYTQVTADTPYALLGGALFVRGMGLGATMMPTTAAAYATLSRAVVPRATSALTIVRQIGGSFGSALLAVILSQRIQAELHTPGGTTRVGSIPPALRERAAPLLATAFAQTFWVAFALTALVFLPALLLPRHPSGAAG</sequence>
<dbReference type="NCBIfam" id="TIGR00711">
    <property type="entry name" value="efflux_EmrB"/>
    <property type="match status" value="1"/>
</dbReference>
<protein>
    <submittedName>
        <fullName evidence="9">Multidrug efflux MFS transporter</fullName>
    </submittedName>
</protein>
<comment type="caution">
    <text evidence="9">The sequence shown here is derived from an EMBL/GenBank/DDBJ whole genome shotgun (WGS) entry which is preliminary data.</text>
</comment>
<dbReference type="Proteomes" id="UP001163064">
    <property type="component" value="Unassembled WGS sequence"/>
</dbReference>
<feature type="transmembrane region" description="Helical" evidence="7">
    <location>
        <begin position="358"/>
        <end position="376"/>
    </location>
</feature>
<evidence type="ECO:0000256" key="1">
    <source>
        <dbReference type="ARBA" id="ARBA00004651"/>
    </source>
</evidence>
<evidence type="ECO:0000256" key="4">
    <source>
        <dbReference type="ARBA" id="ARBA00022692"/>
    </source>
</evidence>
<evidence type="ECO:0000256" key="2">
    <source>
        <dbReference type="ARBA" id="ARBA00022448"/>
    </source>
</evidence>
<feature type="transmembrane region" description="Helical" evidence="7">
    <location>
        <begin position="58"/>
        <end position="78"/>
    </location>
</feature>
<dbReference type="InterPro" id="IPR036259">
    <property type="entry name" value="MFS_trans_sf"/>
</dbReference>
<evidence type="ECO:0000256" key="5">
    <source>
        <dbReference type="ARBA" id="ARBA00022989"/>
    </source>
</evidence>
<organism evidence="9 10">
    <name type="scientific">Streptomyces beihaiensis</name>
    <dbReference type="NCBI Taxonomy" id="2984495"/>
    <lineage>
        <taxon>Bacteria</taxon>
        <taxon>Bacillati</taxon>
        <taxon>Actinomycetota</taxon>
        <taxon>Actinomycetes</taxon>
        <taxon>Kitasatosporales</taxon>
        <taxon>Streptomycetaceae</taxon>
        <taxon>Streptomyces</taxon>
    </lineage>
</organism>
<dbReference type="InterPro" id="IPR011701">
    <property type="entry name" value="MFS"/>
</dbReference>
<keyword evidence="10" id="KW-1185">Reference proteome</keyword>
<name>A0ABT3U1X0_9ACTN</name>
<feature type="transmembrane region" description="Helical" evidence="7">
    <location>
        <begin position="178"/>
        <end position="198"/>
    </location>
</feature>
<feature type="domain" description="Major facilitator superfamily (MFS) profile" evidence="8">
    <location>
        <begin position="24"/>
        <end position="504"/>
    </location>
</feature>
<feature type="transmembrane region" description="Helical" evidence="7">
    <location>
        <begin position="325"/>
        <end position="346"/>
    </location>
</feature>
<feature type="transmembrane region" description="Helical" evidence="7">
    <location>
        <begin position="148"/>
        <end position="172"/>
    </location>
</feature>
<evidence type="ECO:0000256" key="3">
    <source>
        <dbReference type="ARBA" id="ARBA00022475"/>
    </source>
</evidence>
<dbReference type="Gene3D" id="1.20.1250.20">
    <property type="entry name" value="MFS general substrate transporter like domains"/>
    <property type="match status" value="2"/>
</dbReference>
<feature type="transmembrane region" description="Helical" evidence="7">
    <location>
        <begin position="21"/>
        <end position="46"/>
    </location>
</feature>
<reference evidence="9" key="1">
    <citation type="submission" date="2022-10" db="EMBL/GenBank/DDBJ databases">
        <title>Streptomyces beihaiensis sp. nov., a chitin degrading actinobacterium, isolated from shrimp pond soil.</title>
        <authorList>
            <person name="Xie J."/>
            <person name="Shen N."/>
        </authorList>
    </citation>
    <scope>NUCLEOTIDE SEQUENCE</scope>
    <source>
        <strain evidence="9">GXMU-J5</strain>
    </source>
</reference>
<dbReference type="PROSITE" id="PS50850">
    <property type="entry name" value="MFS"/>
    <property type="match status" value="1"/>
</dbReference>
<evidence type="ECO:0000313" key="9">
    <source>
        <dbReference type="EMBL" id="MCX3062188.1"/>
    </source>
</evidence>
<dbReference type="CDD" id="cd17503">
    <property type="entry name" value="MFS_LmrB_MDR_like"/>
    <property type="match status" value="1"/>
</dbReference>
<dbReference type="Pfam" id="PF07690">
    <property type="entry name" value="MFS_1"/>
    <property type="match status" value="1"/>
</dbReference>
<feature type="transmembrane region" description="Helical" evidence="7">
    <location>
        <begin position="115"/>
        <end position="136"/>
    </location>
</feature>
<dbReference type="SUPFAM" id="SSF103473">
    <property type="entry name" value="MFS general substrate transporter"/>
    <property type="match status" value="1"/>
</dbReference>
<keyword evidence="6 7" id="KW-0472">Membrane</keyword>
<keyword evidence="4 7" id="KW-0812">Transmembrane</keyword>
<keyword evidence="5 7" id="KW-1133">Transmembrane helix</keyword>
<dbReference type="PANTHER" id="PTHR23501">
    <property type="entry name" value="MAJOR FACILITATOR SUPERFAMILY"/>
    <property type="match status" value="1"/>
</dbReference>
<evidence type="ECO:0000256" key="6">
    <source>
        <dbReference type="ARBA" id="ARBA00023136"/>
    </source>
</evidence>
<feature type="transmembrane region" description="Helical" evidence="7">
    <location>
        <begin position="295"/>
        <end position="319"/>
    </location>
</feature>
<feature type="transmembrane region" description="Helical" evidence="7">
    <location>
        <begin position="382"/>
        <end position="409"/>
    </location>
</feature>
<dbReference type="RefSeq" id="WP_266602212.1">
    <property type="nucleotide sequence ID" value="NZ_JAPHNL010000263.1"/>
</dbReference>
<comment type="subcellular location">
    <subcellularLocation>
        <location evidence="1">Cell membrane</location>
        <topology evidence="1">Multi-pass membrane protein</topology>
    </subcellularLocation>
</comment>